<dbReference type="GO" id="GO:0043161">
    <property type="term" value="P:proteasome-mediated ubiquitin-dependent protein catabolic process"/>
    <property type="evidence" value="ECO:0007669"/>
    <property type="project" value="TreeGrafter"/>
</dbReference>
<dbReference type="GO" id="GO:0045721">
    <property type="term" value="P:negative regulation of gluconeogenesis"/>
    <property type="evidence" value="ECO:0007669"/>
    <property type="project" value="TreeGrafter"/>
</dbReference>
<accession>A0AAF0ZWU6</accession>
<dbReference type="GO" id="GO:0007039">
    <property type="term" value="P:protein catabolic process in the vacuole"/>
    <property type="evidence" value="ECO:0007669"/>
    <property type="project" value="TreeGrafter"/>
</dbReference>
<organism evidence="3 4">
    <name type="scientific">Solanum verrucosum</name>
    <dbReference type="NCBI Taxonomy" id="315347"/>
    <lineage>
        <taxon>Eukaryota</taxon>
        <taxon>Viridiplantae</taxon>
        <taxon>Streptophyta</taxon>
        <taxon>Embryophyta</taxon>
        <taxon>Tracheophyta</taxon>
        <taxon>Spermatophyta</taxon>
        <taxon>Magnoliopsida</taxon>
        <taxon>eudicotyledons</taxon>
        <taxon>Gunneridae</taxon>
        <taxon>Pentapetalae</taxon>
        <taxon>asterids</taxon>
        <taxon>lamiids</taxon>
        <taxon>Solanales</taxon>
        <taxon>Solanaceae</taxon>
        <taxon>Solanoideae</taxon>
        <taxon>Solaneae</taxon>
        <taxon>Solanum</taxon>
    </lineage>
</organism>
<protein>
    <submittedName>
        <fullName evidence="3">Uncharacterized protein</fullName>
    </submittedName>
</protein>
<name>A0AAF0ZWU6_SOLVR</name>
<keyword evidence="4" id="KW-1185">Reference proteome</keyword>
<evidence type="ECO:0000256" key="1">
    <source>
        <dbReference type="ARBA" id="ARBA00061469"/>
    </source>
</evidence>
<dbReference type="PANTHER" id="PTHR14534:SF3">
    <property type="entry name" value="GID COMPLEX SUBUNIT 4 HOMOLOG"/>
    <property type="match status" value="1"/>
</dbReference>
<dbReference type="EMBL" id="CP133621">
    <property type="protein sequence ID" value="WMV52265.1"/>
    <property type="molecule type" value="Genomic_DNA"/>
</dbReference>
<dbReference type="GO" id="GO:0005773">
    <property type="term" value="C:vacuole"/>
    <property type="evidence" value="ECO:0007669"/>
    <property type="project" value="GOC"/>
</dbReference>
<gene>
    <name evidence="3" type="ORF">MTR67_045650</name>
</gene>
<feature type="region of interest" description="Disordered" evidence="2">
    <location>
        <begin position="219"/>
        <end position="249"/>
    </location>
</feature>
<dbReference type="GO" id="GO:0006623">
    <property type="term" value="P:protein targeting to vacuole"/>
    <property type="evidence" value="ECO:0007669"/>
    <property type="project" value="TreeGrafter"/>
</dbReference>
<evidence type="ECO:0000256" key="2">
    <source>
        <dbReference type="SAM" id="MobiDB-lite"/>
    </source>
</evidence>
<dbReference type="PANTHER" id="PTHR14534">
    <property type="entry name" value="VACUOLAR IMPORT AND DEGRADATION PROTEIN 24"/>
    <property type="match status" value="1"/>
</dbReference>
<reference evidence="3" key="1">
    <citation type="submission" date="2023-08" db="EMBL/GenBank/DDBJ databases">
        <title>A de novo genome assembly of Solanum verrucosum Schlechtendal, a Mexican diploid species geographically isolated from the other diploid A-genome species in potato relatives.</title>
        <authorList>
            <person name="Hosaka K."/>
        </authorList>
    </citation>
    <scope>NUCLEOTIDE SEQUENCE</scope>
    <source>
        <tissue evidence="3">Young leaves</tissue>
    </source>
</reference>
<feature type="compositionally biased region" description="Basic and acidic residues" evidence="2">
    <location>
        <begin position="234"/>
        <end position="243"/>
    </location>
</feature>
<feature type="region of interest" description="Disordered" evidence="2">
    <location>
        <begin position="1"/>
        <end position="21"/>
    </location>
</feature>
<dbReference type="AlphaFoldDB" id="A0AAF0ZWU6"/>
<comment type="similarity">
    <text evidence="1">Belongs to the GID4/VID24 family.</text>
</comment>
<dbReference type="InterPro" id="IPR018618">
    <property type="entry name" value="GID4/10-like"/>
</dbReference>
<evidence type="ECO:0000313" key="4">
    <source>
        <dbReference type="Proteomes" id="UP001234989"/>
    </source>
</evidence>
<evidence type="ECO:0000313" key="3">
    <source>
        <dbReference type="EMBL" id="WMV52265.1"/>
    </source>
</evidence>
<proteinExistence type="inferred from homology"/>
<sequence>MPVRVVETSSALSQPSGGTSGNTLPSVCTLLSVGQAFSGTQNVSSQQKDEAWRVNVRIQGCDLDHGYLCGTMEALNVPMADTPSSTHVHFYCPPSSQTILLLFSSSKNSFLQLAVIATLSSDPTNESLAPPKVVTFWEGEIVDTKNYTFFTGKWGATSEDDIKHWTKFPSFSPLLVSSQSFFFKCRLRLGTGPEWDHRTGTGRFDRVVDRYRDEPDRNYWDGGSVPSHPTIYGDRTRTDRNGPERNGMG</sequence>
<dbReference type="Proteomes" id="UP001234989">
    <property type="component" value="Chromosome 10"/>
</dbReference>
<feature type="compositionally biased region" description="Polar residues" evidence="2">
    <location>
        <begin position="7"/>
        <end position="21"/>
    </location>
</feature>
<dbReference type="Pfam" id="PF09783">
    <property type="entry name" value="Vac_ImportDeg"/>
    <property type="match status" value="1"/>
</dbReference>
<dbReference type="GO" id="GO:0034657">
    <property type="term" value="C:GID complex"/>
    <property type="evidence" value="ECO:0007669"/>
    <property type="project" value="TreeGrafter"/>
</dbReference>